<keyword evidence="4" id="KW-0479">Metal-binding</keyword>
<accession>A0A1H9EUH8</accession>
<dbReference type="PANTHER" id="PTHR43281:SF1">
    <property type="entry name" value="FARNESYL DIPHOSPHATE SYNTHASE"/>
    <property type="match status" value="1"/>
</dbReference>
<dbReference type="PROSITE" id="PS00444">
    <property type="entry name" value="POLYPRENYL_SYNTHASE_2"/>
    <property type="match status" value="1"/>
</dbReference>
<evidence type="ECO:0000256" key="3">
    <source>
        <dbReference type="ARBA" id="ARBA00022679"/>
    </source>
</evidence>
<dbReference type="AlphaFoldDB" id="A0A1H9EUH8"/>
<dbReference type="InterPro" id="IPR008949">
    <property type="entry name" value="Isoprenoid_synthase_dom_sf"/>
</dbReference>
<dbReference type="GO" id="GO:0008654">
    <property type="term" value="P:phospholipid biosynthetic process"/>
    <property type="evidence" value="ECO:0007669"/>
    <property type="project" value="UniProtKB-ARBA"/>
</dbReference>
<dbReference type="NCBIfam" id="NF045485">
    <property type="entry name" value="FPPsyn"/>
    <property type="match status" value="1"/>
</dbReference>
<dbReference type="GO" id="GO:0004659">
    <property type="term" value="F:prenyltransferase activity"/>
    <property type="evidence" value="ECO:0007669"/>
    <property type="project" value="InterPro"/>
</dbReference>
<dbReference type="EMBL" id="FOGB01000002">
    <property type="protein sequence ID" value="SEQ29380.1"/>
    <property type="molecule type" value="Genomic_DNA"/>
</dbReference>
<dbReference type="SUPFAM" id="SSF48576">
    <property type="entry name" value="Terpenoid synthases"/>
    <property type="match status" value="1"/>
</dbReference>
<proteinExistence type="inferred from homology"/>
<evidence type="ECO:0000256" key="2">
    <source>
        <dbReference type="ARBA" id="ARBA00006706"/>
    </source>
</evidence>
<dbReference type="RefSeq" id="WP_091354986.1">
    <property type="nucleotide sequence ID" value="NZ_AP025284.1"/>
</dbReference>
<evidence type="ECO:0000256" key="1">
    <source>
        <dbReference type="ARBA" id="ARBA00001946"/>
    </source>
</evidence>
<dbReference type="InterPro" id="IPR000092">
    <property type="entry name" value="Polyprenyl_synt"/>
</dbReference>
<dbReference type="FunFam" id="1.10.600.10:FF:000001">
    <property type="entry name" value="Geranylgeranyl diphosphate synthase"/>
    <property type="match status" value="1"/>
</dbReference>
<dbReference type="STRING" id="355243.SAMN03080615_01082"/>
<evidence type="ECO:0000256" key="5">
    <source>
        <dbReference type="ARBA" id="ARBA00022842"/>
    </source>
</evidence>
<comment type="cofactor">
    <cofactor evidence="1">
        <name>Mg(2+)</name>
        <dbReference type="ChEBI" id="CHEBI:18420"/>
    </cofactor>
</comment>
<dbReference type="PANTHER" id="PTHR43281">
    <property type="entry name" value="FARNESYL DIPHOSPHATE SYNTHASE"/>
    <property type="match status" value="1"/>
</dbReference>
<evidence type="ECO:0000256" key="6">
    <source>
        <dbReference type="ARBA" id="ARBA00023229"/>
    </source>
</evidence>
<organism evidence="8 9">
    <name type="scientific">Amphritea atlantica</name>
    <dbReference type="NCBI Taxonomy" id="355243"/>
    <lineage>
        <taxon>Bacteria</taxon>
        <taxon>Pseudomonadati</taxon>
        <taxon>Pseudomonadota</taxon>
        <taxon>Gammaproteobacteria</taxon>
        <taxon>Oceanospirillales</taxon>
        <taxon>Oceanospirillaceae</taxon>
        <taxon>Amphritea</taxon>
    </lineage>
</organism>
<sequence>MDAKPLLQQYQHRVEQQLKTVLSHTCDADRVRQAMHYSLLNGGKRVRPVLVYMANQLLGGQLGQADAAACAIECIHSYSLVHDDLPAMDDDELRRGKPTCHIAFDEATAILAGDGLQALAFELLAADTTLPTEISLKMVGILARNSGYRGMVGGQSIDLCNEGQQITVEQLELMHQHKTGALISASVELGALSSNRASATDLQALNAYSRAIGLAFQVKDDILDIESNTETLGKPQGSDLLLEKSTYPALLGMAGAKQKLVQLNQQAHASIDYFKDAAAPLHWLADYIVERQY</sequence>
<dbReference type="SFLD" id="SFLDG01017">
    <property type="entry name" value="Polyprenyl_Transferase_Like"/>
    <property type="match status" value="1"/>
</dbReference>
<keyword evidence="6" id="KW-0414">Isoprene biosynthesis</keyword>
<evidence type="ECO:0000256" key="4">
    <source>
        <dbReference type="ARBA" id="ARBA00022723"/>
    </source>
</evidence>
<dbReference type="PROSITE" id="PS00723">
    <property type="entry name" value="POLYPRENYL_SYNTHASE_1"/>
    <property type="match status" value="1"/>
</dbReference>
<name>A0A1H9EUH8_9GAMM</name>
<protein>
    <submittedName>
        <fullName evidence="8">Geranylgeranyl diphosphate synthase, type II</fullName>
    </submittedName>
</protein>
<evidence type="ECO:0000256" key="7">
    <source>
        <dbReference type="RuleBase" id="RU004466"/>
    </source>
</evidence>
<evidence type="ECO:0000313" key="9">
    <source>
        <dbReference type="Proteomes" id="UP000198749"/>
    </source>
</evidence>
<gene>
    <name evidence="8" type="ORF">SAMN03080615_01082</name>
</gene>
<evidence type="ECO:0000313" key="8">
    <source>
        <dbReference type="EMBL" id="SEQ29380.1"/>
    </source>
</evidence>
<dbReference type="Gene3D" id="1.10.600.10">
    <property type="entry name" value="Farnesyl Diphosphate Synthase"/>
    <property type="match status" value="1"/>
</dbReference>
<comment type="similarity">
    <text evidence="2 7">Belongs to the FPP/GGPP synthase family.</text>
</comment>
<dbReference type="Pfam" id="PF00348">
    <property type="entry name" value="polyprenyl_synt"/>
    <property type="match status" value="1"/>
</dbReference>
<keyword evidence="5" id="KW-0460">Magnesium</keyword>
<keyword evidence="3 7" id="KW-0808">Transferase</keyword>
<dbReference type="GO" id="GO:0016114">
    <property type="term" value="P:terpenoid biosynthetic process"/>
    <property type="evidence" value="ECO:0007669"/>
    <property type="project" value="UniProtKB-ARBA"/>
</dbReference>
<dbReference type="Proteomes" id="UP000198749">
    <property type="component" value="Unassembled WGS sequence"/>
</dbReference>
<dbReference type="InterPro" id="IPR053378">
    <property type="entry name" value="Prenyl_diphosphate_synthase"/>
</dbReference>
<dbReference type="OrthoDB" id="9805316at2"/>
<dbReference type="GO" id="GO:0005737">
    <property type="term" value="C:cytoplasm"/>
    <property type="evidence" value="ECO:0007669"/>
    <property type="project" value="UniProtKB-ARBA"/>
</dbReference>
<keyword evidence="9" id="KW-1185">Reference proteome</keyword>
<dbReference type="GO" id="GO:0046872">
    <property type="term" value="F:metal ion binding"/>
    <property type="evidence" value="ECO:0007669"/>
    <property type="project" value="UniProtKB-KW"/>
</dbReference>
<dbReference type="SFLD" id="SFLDS00005">
    <property type="entry name" value="Isoprenoid_Synthase_Type_I"/>
    <property type="match status" value="1"/>
</dbReference>
<dbReference type="CDD" id="cd00685">
    <property type="entry name" value="Trans_IPPS_HT"/>
    <property type="match status" value="1"/>
</dbReference>
<reference evidence="9" key="1">
    <citation type="submission" date="2016-10" db="EMBL/GenBank/DDBJ databases">
        <authorList>
            <person name="Varghese N."/>
            <person name="Submissions S."/>
        </authorList>
    </citation>
    <scope>NUCLEOTIDE SEQUENCE [LARGE SCALE GENOMIC DNA]</scope>
    <source>
        <strain evidence="9">DSM 18887</strain>
    </source>
</reference>
<dbReference type="InterPro" id="IPR033749">
    <property type="entry name" value="Polyprenyl_synt_CS"/>
</dbReference>